<evidence type="ECO:0000313" key="4">
    <source>
        <dbReference type="Proteomes" id="UP001153404"/>
    </source>
</evidence>
<evidence type="ECO:0000313" key="3">
    <source>
        <dbReference type="EMBL" id="MDG0808996.1"/>
    </source>
</evidence>
<feature type="signal peptide" evidence="2">
    <location>
        <begin position="1"/>
        <end position="29"/>
    </location>
</feature>
<reference evidence="3" key="1">
    <citation type="submission" date="2022-10" db="EMBL/GenBank/DDBJ databases">
        <title>Comparative genomic analysis of Cohnella hashimotonis sp. nov., isolated from the International Space Station.</title>
        <authorList>
            <person name="Simpson A."/>
            <person name="Venkateswaran K."/>
        </authorList>
    </citation>
    <scope>NUCLEOTIDE SEQUENCE</scope>
    <source>
        <strain evidence="3">DSM 28161</strain>
    </source>
</reference>
<proteinExistence type="predicted"/>
<gene>
    <name evidence="3" type="ORF">OMP40_06100</name>
</gene>
<accession>A0A9X4KRP8</accession>
<dbReference type="Proteomes" id="UP001153404">
    <property type="component" value="Unassembled WGS sequence"/>
</dbReference>
<comment type="caution">
    <text evidence="3">The sequence shown here is derived from an EMBL/GenBank/DDBJ whole genome shotgun (WGS) entry which is preliminary data.</text>
</comment>
<name>A0A9X4KRP8_9BACL</name>
<organism evidence="3 4">
    <name type="scientific">Cohnella rhizosphaerae</name>
    <dbReference type="NCBI Taxonomy" id="1457232"/>
    <lineage>
        <taxon>Bacteria</taxon>
        <taxon>Bacillati</taxon>
        <taxon>Bacillota</taxon>
        <taxon>Bacilli</taxon>
        <taxon>Bacillales</taxon>
        <taxon>Paenibacillaceae</taxon>
        <taxon>Cohnella</taxon>
    </lineage>
</organism>
<keyword evidence="4" id="KW-1185">Reference proteome</keyword>
<feature type="coiled-coil region" evidence="1">
    <location>
        <begin position="236"/>
        <end position="263"/>
    </location>
</feature>
<evidence type="ECO:0000256" key="2">
    <source>
        <dbReference type="SAM" id="SignalP"/>
    </source>
</evidence>
<sequence>MLNHKRVLAAIAALLVLILLAGCTGSKSASETLQDALKKSSQIDSYSMKGSLQVSDLKLPETADDEGYASMASGFLSNAELSWTGGYRKDPMLAEINLQINIKGDLAMTFTVPIVMNKEKLWVKVPNIPMLGLPAEIVGKYIEVDLKKLAEQEGQDIQSLDIGTTQKLLNDVSAIVFKHIDEDTYLKDVSAKDAGITTDGIDKVVQTHVTKDQVEPLIQTITNDIGPEVIDLLSKNEAYRKMLKLEQSDLDEAKKSLAESKDNDISKDLEEFKKSVQTLDILSNIGIDGKGYASYTDAKIAFAGTEDGQTTSGTLKIVQELTDINGDVKLSGEPKAEDVLTEDQLSQLGLPGLGGGSL</sequence>
<keyword evidence="1" id="KW-0175">Coiled coil</keyword>
<keyword evidence="2" id="KW-0732">Signal</keyword>
<dbReference type="PROSITE" id="PS51257">
    <property type="entry name" value="PROKAR_LIPOPROTEIN"/>
    <property type="match status" value="1"/>
</dbReference>
<evidence type="ECO:0008006" key="5">
    <source>
        <dbReference type="Google" id="ProtNLM"/>
    </source>
</evidence>
<dbReference type="EMBL" id="JAPDIA010000003">
    <property type="protein sequence ID" value="MDG0808996.1"/>
    <property type="molecule type" value="Genomic_DNA"/>
</dbReference>
<dbReference type="RefSeq" id="WP_277530015.1">
    <property type="nucleotide sequence ID" value="NZ_JAPDIA010000003.1"/>
</dbReference>
<feature type="chain" id="PRO_5040805627" description="Lipoprotein" evidence="2">
    <location>
        <begin position="30"/>
        <end position="358"/>
    </location>
</feature>
<protein>
    <recommendedName>
        <fullName evidence="5">Lipoprotein</fullName>
    </recommendedName>
</protein>
<dbReference type="AlphaFoldDB" id="A0A9X4KRP8"/>
<evidence type="ECO:0000256" key="1">
    <source>
        <dbReference type="SAM" id="Coils"/>
    </source>
</evidence>